<feature type="domain" description="C2H2-type" evidence="9">
    <location>
        <begin position="47"/>
        <end position="74"/>
    </location>
</feature>
<protein>
    <recommendedName>
        <fullName evidence="9">C2H2-type domain-containing protein</fullName>
    </recommendedName>
</protein>
<dbReference type="GO" id="GO:0000785">
    <property type="term" value="C:chromatin"/>
    <property type="evidence" value="ECO:0007669"/>
    <property type="project" value="TreeGrafter"/>
</dbReference>
<name>A0A6G1GT28_9PEZI</name>
<dbReference type="GO" id="GO:0006351">
    <property type="term" value="P:DNA-templated transcription"/>
    <property type="evidence" value="ECO:0007669"/>
    <property type="project" value="InterPro"/>
</dbReference>
<evidence type="ECO:0000313" key="10">
    <source>
        <dbReference type="EMBL" id="KAF1983937.1"/>
    </source>
</evidence>
<evidence type="ECO:0000256" key="6">
    <source>
        <dbReference type="ARBA" id="ARBA00023242"/>
    </source>
</evidence>
<feature type="region of interest" description="Disordered" evidence="8">
    <location>
        <begin position="423"/>
        <end position="444"/>
    </location>
</feature>
<evidence type="ECO:0000256" key="1">
    <source>
        <dbReference type="ARBA" id="ARBA00004123"/>
    </source>
</evidence>
<dbReference type="FunFam" id="3.30.160.60:FF:000576">
    <property type="entry name" value="C2H2 transcription factor (AmdX)"/>
    <property type="match status" value="1"/>
</dbReference>
<evidence type="ECO:0000259" key="9">
    <source>
        <dbReference type="PROSITE" id="PS50157"/>
    </source>
</evidence>
<evidence type="ECO:0000256" key="2">
    <source>
        <dbReference type="ARBA" id="ARBA00022723"/>
    </source>
</evidence>
<dbReference type="Pfam" id="PF04082">
    <property type="entry name" value="Fungal_trans"/>
    <property type="match status" value="1"/>
</dbReference>
<dbReference type="InterPro" id="IPR007219">
    <property type="entry name" value="XnlR_reg_dom"/>
</dbReference>
<dbReference type="OrthoDB" id="6077919at2759"/>
<sequence length="1176" mass="128395">MTPAIASNPAEGTIVVNGAAKTNVKTDDPQPAANNFPPPKTDKPRPHVCTTCGRCFARLEHLKRHERSHTKEKPFECPQCTRCFARRDLLLRHQQKLHQAGAASTRPRNGRRESTSGVPANGNNRVRKNSVASSAAGSIVGVNGTGTMRPRANTISHIDIGSLDLLGNGHSFTDRSGGIPNGMGHQFGTIGESNGFNFRQGPSGFSHHGHHPSLPKIATHGLPMNFGGGLRTAPITNDGFSDRMFGSSTINPNQLHHFSGSLASPASPYSSFPMFHNGQVIDDDDGFDWANGLDSSFMMNGGHEQAVDGSSPSAISTASQSGFSEVMLDGSNNPPVSNAMWQTTPTAPSIAANISYSMPMDTIGAAVFPELLPDMNNMTPQDLQDATPNEFMFSSPPPFSSMSPTSNMQGMPHQFFQPPMTFNSDSTSMSSTSINGSNRQSSVTSVSTDSITEATRQALLSSLSQPSGFGSHRKYSQPPISSPLTPGFSPRPAGAPAPVLPSTQDLRRYVGAYIHYFHPHMPFLHIPTLSFDTPVFTSNMRAQTSYNHDGIAGGGGCLILSMAAIGASYEFEQGPARELFDGAKKMIGLYLEDRRKASASNAIGNGRMPQKTPLWLVQAMLLNLIYGHNCGEKMAAEIATTHCAALVSLAKAAELDKPDADVDEEYKRHGHRNSSVESDTSMLDNASPPQQWRPQTPQEEAELHAKWYSWKVQEERKRTLYSVFVLSSLLVTAYNHQPRILNSELHLDLPCEEDLWAAESAQKWAELGGLTISQQRTVSFAEALSFLLTASQRQQPEFRGSNLNGLGPAVPFDQLPDSPLKPSTFGCYILINALHVYIWETRQRHQGRQWRTQETEQMHAQIEPALMAWQAAWKANPNHTLERPNPYGPLPADSVPLLDLAYVRLFVNLGRSKEAFWMRDFDAMSEELGRGIEIIQHAEPSSDESSEPTDSTTATNTTSNSPGLTASPSEMMQMGDTSNDLPNMLADSAMYRSQASKRERHLRKAADYAADSLAMADKLGSTFADFTSRELPIQSAMCTFDCAQVLSEWMATIQERVGRYLGILGRDEVDFTQVPAIILLDDRDVKLLEKIKNILDHADMKMAIDASEAMTTSGPSNPAATVFNMKQNCGYGSKLLLVTAYMLEKAAVWPVTRVMARALQTHAVHMNQRAEVSLTA</sequence>
<dbReference type="CDD" id="cd12148">
    <property type="entry name" value="fungal_TF_MHR"/>
    <property type="match status" value="1"/>
</dbReference>
<evidence type="ECO:0000256" key="8">
    <source>
        <dbReference type="SAM" id="MobiDB-lite"/>
    </source>
</evidence>
<dbReference type="PANTHER" id="PTHR40626">
    <property type="entry name" value="MIP31509P"/>
    <property type="match status" value="1"/>
</dbReference>
<dbReference type="SMART" id="SM00355">
    <property type="entry name" value="ZnF_C2H2"/>
    <property type="match status" value="2"/>
</dbReference>
<gene>
    <name evidence="10" type="ORF">K402DRAFT_406404</name>
</gene>
<evidence type="ECO:0000256" key="3">
    <source>
        <dbReference type="ARBA" id="ARBA00022737"/>
    </source>
</evidence>
<dbReference type="InterPro" id="IPR036236">
    <property type="entry name" value="Znf_C2H2_sf"/>
</dbReference>
<evidence type="ECO:0000256" key="7">
    <source>
        <dbReference type="PROSITE-ProRule" id="PRU00042"/>
    </source>
</evidence>
<feature type="compositionally biased region" description="Low complexity" evidence="8">
    <location>
        <begin position="948"/>
        <end position="961"/>
    </location>
</feature>
<feature type="region of interest" description="Disordered" evidence="8">
    <location>
        <begin position="22"/>
        <end position="47"/>
    </location>
</feature>
<feature type="compositionally biased region" description="Polar residues" evidence="8">
    <location>
        <begin position="115"/>
        <end position="124"/>
    </location>
</feature>
<feature type="region of interest" description="Disordered" evidence="8">
    <location>
        <begin position="937"/>
        <end position="979"/>
    </location>
</feature>
<dbReference type="GO" id="GO:0000981">
    <property type="term" value="F:DNA-binding transcription factor activity, RNA polymerase II-specific"/>
    <property type="evidence" value="ECO:0007669"/>
    <property type="project" value="InterPro"/>
</dbReference>
<evidence type="ECO:0000256" key="4">
    <source>
        <dbReference type="ARBA" id="ARBA00022771"/>
    </source>
</evidence>
<feature type="region of interest" description="Disordered" evidence="8">
    <location>
        <begin position="95"/>
        <end position="132"/>
    </location>
</feature>
<dbReference type="InterPro" id="IPR051059">
    <property type="entry name" value="VerF-like"/>
</dbReference>
<comment type="subcellular location">
    <subcellularLocation>
        <location evidence="1">Nucleus</location>
    </subcellularLocation>
</comment>
<dbReference type="SUPFAM" id="SSF57667">
    <property type="entry name" value="beta-beta-alpha zinc fingers"/>
    <property type="match status" value="1"/>
</dbReference>
<dbReference type="Proteomes" id="UP000800041">
    <property type="component" value="Unassembled WGS sequence"/>
</dbReference>
<dbReference type="GO" id="GO:0000978">
    <property type="term" value="F:RNA polymerase II cis-regulatory region sequence-specific DNA binding"/>
    <property type="evidence" value="ECO:0007669"/>
    <property type="project" value="InterPro"/>
</dbReference>
<dbReference type="Gene3D" id="3.30.160.60">
    <property type="entry name" value="Classic Zinc Finger"/>
    <property type="match status" value="2"/>
</dbReference>
<evidence type="ECO:0000313" key="11">
    <source>
        <dbReference type="Proteomes" id="UP000800041"/>
    </source>
</evidence>
<proteinExistence type="predicted"/>
<dbReference type="EMBL" id="ML977171">
    <property type="protein sequence ID" value="KAF1983937.1"/>
    <property type="molecule type" value="Genomic_DNA"/>
</dbReference>
<organism evidence="10 11">
    <name type="scientific">Aulographum hederae CBS 113979</name>
    <dbReference type="NCBI Taxonomy" id="1176131"/>
    <lineage>
        <taxon>Eukaryota</taxon>
        <taxon>Fungi</taxon>
        <taxon>Dikarya</taxon>
        <taxon>Ascomycota</taxon>
        <taxon>Pezizomycotina</taxon>
        <taxon>Dothideomycetes</taxon>
        <taxon>Pleosporomycetidae</taxon>
        <taxon>Aulographales</taxon>
        <taxon>Aulographaceae</taxon>
    </lineage>
</organism>
<dbReference type="AlphaFoldDB" id="A0A6G1GT28"/>
<keyword evidence="4 7" id="KW-0863">Zinc-finger</keyword>
<keyword evidence="11" id="KW-1185">Reference proteome</keyword>
<feature type="region of interest" description="Disordered" evidence="8">
    <location>
        <begin position="660"/>
        <end position="698"/>
    </location>
</feature>
<reference evidence="10" key="1">
    <citation type="journal article" date="2020" name="Stud. Mycol.">
        <title>101 Dothideomycetes genomes: a test case for predicting lifestyles and emergence of pathogens.</title>
        <authorList>
            <person name="Haridas S."/>
            <person name="Albert R."/>
            <person name="Binder M."/>
            <person name="Bloem J."/>
            <person name="Labutti K."/>
            <person name="Salamov A."/>
            <person name="Andreopoulos B."/>
            <person name="Baker S."/>
            <person name="Barry K."/>
            <person name="Bills G."/>
            <person name="Bluhm B."/>
            <person name="Cannon C."/>
            <person name="Castanera R."/>
            <person name="Culley D."/>
            <person name="Daum C."/>
            <person name="Ezra D."/>
            <person name="Gonzalez J."/>
            <person name="Henrissat B."/>
            <person name="Kuo A."/>
            <person name="Liang C."/>
            <person name="Lipzen A."/>
            <person name="Lutzoni F."/>
            <person name="Magnuson J."/>
            <person name="Mondo S."/>
            <person name="Nolan M."/>
            <person name="Ohm R."/>
            <person name="Pangilinan J."/>
            <person name="Park H.-J."/>
            <person name="Ramirez L."/>
            <person name="Alfaro M."/>
            <person name="Sun H."/>
            <person name="Tritt A."/>
            <person name="Yoshinaga Y."/>
            <person name="Zwiers L.-H."/>
            <person name="Turgeon B."/>
            <person name="Goodwin S."/>
            <person name="Spatafora J."/>
            <person name="Crous P."/>
            <person name="Grigoriev I."/>
        </authorList>
    </citation>
    <scope>NUCLEOTIDE SEQUENCE</scope>
    <source>
        <strain evidence="10">CBS 113979</strain>
    </source>
</reference>
<dbReference type="PANTHER" id="PTHR40626:SF13">
    <property type="entry name" value="RESPIRATION FACTOR 2-RELATED"/>
    <property type="match status" value="1"/>
</dbReference>
<dbReference type="InterPro" id="IPR013087">
    <property type="entry name" value="Znf_C2H2_type"/>
</dbReference>
<keyword evidence="3" id="KW-0677">Repeat</keyword>
<keyword evidence="6" id="KW-0539">Nucleus</keyword>
<feature type="compositionally biased region" description="Polar residues" evidence="8">
    <location>
        <begin position="673"/>
        <end position="698"/>
    </location>
</feature>
<keyword evidence="5" id="KW-0862">Zinc</keyword>
<keyword evidence="2" id="KW-0479">Metal-binding</keyword>
<dbReference type="Pfam" id="PF00096">
    <property type="entry name" value="zf-C2H2"/>
    <property type="match status" value="2"/>
</dbReference>
<dbReference type="GO" id="GO:0008270">
    <property type="term" value="F:zinc ion binding"/>
    <property type="evidence" value="ECO:0007669"/>
    <property type="project" value="UniProtKB-KW"/>
</dbReference>
<dbReference type="PROSITE" id="PS50157">
    <property type="entry name" value="ZINC_FINGER_C2H2_2"/>
    <property type="match status" value="2"/>
</dbReference>
<feature type="domain" description="C2H2-type" evidence="9">
    <location>
        <begin position="75"/>
        <end position="103"/>
    </location>
</feature>
<accession>A0A6G1GT28</accession>
<dbReference type="PROSITE" id="PS00028">
    <property type="entry name" value="ZINC_FINGER_C2H2_1"/>
    <property type="match status" value="2"/>
</dbReference>
<dbReference type="FunFam" id="3.30.160.60:FF:000065">
    <property type="entry name" value="B-cell CLL/lymphoma 6, member B"/>
    <property type="match status" value="1"/>
</dbReference>
<feature type="compositionally biased region" description="Polar residues" evidence="8">
    <location>
        <begin position="962"/>
        <end position="979"/>
    </location>
</feature>
<feature type="region of interest" description="Disordered" evidence="8">
    <location>
        <begin position="463"/>
        <end position="500"/>
    </location>
</feature>
<evidence type="ECO:0000256" key="5">
    <source>
        <dbReference type="ARBA" id="ARBA00022833"/>
    </source>
</evidence>
<dbReference type="GO" id="GO:0005634">
    <property type="term" value="C:nucleus"/>
    <property type="evidence" value="ECO:0007669"/>
    <property type="project" value="UniProtKB-SubCell"/>
</dbReference>